<dbReference type="Proteomes" id="UP001428817">
    <property type="component" value="Unassembled WGS sequence"/>
</dbReference>
<protein>
    <submittedName>
        <fullName evidence="2">Uncharacterized protein</fullName>
    </submittedName>
</protein>
<evidence type="ECO:0000313" key="2">
    <source>
        <dbReference type="EMBL" id="GAA5175140.1"/>
    </source>
</evidence>
<gene>
    <name evidence="2" type="ORF">GCM10023321_80590</name>
</gene>
<organism evidence="2 3">
    <name type="scientific">Pseudonocardia eucalypti</name>
    <dbReference type="NCBI Taxonomy" id="648755"/>
    <lineage>
        <taxon>Bacteria</taxon>
        <taxon>Bacillati</taxon>
        <taxon>Actinomycetota</taxon>
        <taxon>Actinomycetes</taxon>
        <taxon>Pseudonocardiales</taxon>
        <taxon>Pseudonocardiaceae</taxon>
        <taxon>Pseudonocardia</taxon>
    </lineage>
</organism>
<name>A0ABP9RCK6_9PSEU</name>
<feature type="region of interest" description="Disordered" evidence="1">
    <location>
        <begin position="1"/>
        <end position="45"/>
    </location>
</feature>
<evidence type="ECO:0000313" key="3">
    <source>
        <dbReference type="Proteomes" id="UP001428817"/>
    </source>
</evidence>
<proteinExistence type="predicted"/>
<feature type="compositionally biased region" description="Polar residues" evidence="1">
    <location>
        <begin position="15"/>
        <end position="28"/>
    </location>
</feature>
<dbReference type="RefSeq" id="WP_345703538.1">
    <property type="nucleotide sequence ID" value="NZ_BAABJP010000063.1"/>
</dbReference>
<sequence>MNVAAIHSIAAPSKSFPNDSDASTDSNPRATDDRTAHARRRPGADGEAIEAALLRKQSWFWSHRARSLE</sequence>
<reference evidence="3" key="1">
    <citation type="journal article" date="2019" name="Int. J. Syst. Evol. Microbiol.">
        <title>The Global Catalogue of Microorganisms (GCM) 10K type strain sequencing project: providing services to taxonomists for standard genome sequencing and annotation.</title>
        <authorList>
            <consortium name="The Broad Institute Genomics Platform"/>
            <consortium name="The Broad Institute Genome Sequencing Center for Infectious Disease"/>
            <person name="Wu L."/>
            <person name="Ma J."/>
        </authorList>
    </citation>
    <scope>NUCLEOTIDE SEQUENCE [LARGE SCALE GENOMIC DNA]</scope>
    <source>
        <strain evidence="3">JCM 18303</strain>
    </source>
</reference>
<keyword evidence="3" id="KW-1185">Reference proteome</keyword>
<dbReference type="EMBL" id="BAABJP010000063">
    <property type="protein sequence ID" value="GAA5175140.1"/>
    <property type="molecule type" value="Genomic_DNA"/>
</dbReference>
<comment type="caution">
    <text evidence="2">The sequence shown here is derived from an EMBL/GenBank/DDBJ whole genome shotgun (WGS) entry which is preliminary data.</text>
</comment>
<evidence type="ECO:0000256" key="1">
    <source>
        <dbReference type="SAM" id="MobiDB-lite"/>
    </source>
</evidence>
<accession>A0ABP9RCK6</accession>